<gene>
    <name evidence="1" type="ORF">CROQUDRAFT_38252</name>
</gene>
<sequence length="80" mass="9048">MDQYIVLPDGHTPLCSNLHHNKRFYLYFENCIGAIDGTHVKVKVSIQKHAVITICPTLMFWQAGKAVLECSHMLTCTVCL</sequence>
<keyword evidence="2" id="KW-1185">Reference proteome</keyword>
<accession>A0A9P6TF93</accession>
<evidence type="ECO:0008006" key="3">
    <source>
        <dbReference type="Google" id="ProtNLM"/>
    </source>
</evidence>
<reference evidence="1" key="1">
    <citation type="submission" date="2013-11" db="EMBL/GenBank/DDBJ databases">
        <title>Genome sequence of the fusiform rust pathogen reveals effectors for host alternation and coevolution with pine.</title>
        <authorList>
            <consortium name="DOE Joint Genome Institute"/>
            <person name="Smith K."/>
            <person name="Pendleton A."/>
            <person name="Kubisiak T."/>
            <person name="Anderson C."/>
            <person name="Salamov A."/>
            <person name="Aerts A."/>
            <person name="Riley R."/>
            <person name="Clum A."/>
            <person name="Lindquist E."/>
            <person name="Ence D."/>
            <person name="Campbell M."/>
            <person name="Kronenberg Z."/>
            <person name="Feau N."/>
            <person name="Dhillon B."/>
            <person name="Hamelin R."/>
            <person name="Burleigh J."/>
            <person name="Smith J."/>
            <person name="Yandell M."/>
            <person name="Nelson C."/>
            <person name="Grigoriev I."/>
            <person name="Davis J."/>
        </authorList>
    </citation>
    <scope>NUCLEOTIDE SEQUENCE</scope>
    <source>
        <strain evidence="1">G11</strain>
    </source>
</reference>
<protein>
    <recommendedName>
        <fullName evidence="3">DDE Tnp4 domain-containing protein</fullName>
    </recommendedName>
</protein>
<organism evidence="1 2">
    <name type="scientific">Cronartium quercuum f. sp. fusiforme G11</name>
    <dbReference type="NCBI Taxonomy" id="708437"/>
    <lineage>
        <taxon>Eukaryota</taxon>
        <taxon>Fungi</taxon>
        <taxon>Dikarya</taxon>
        <taxon>Basidiomycota</taxon>
        <taxon>Pucciniomycotina</taxon>
        <taxon>Pucciniomycetes</taxon>
        <taxon>Pucciniales</taxon>
        <taxon>Coleosporiaceae</taxon>
        <taxon>Cronartium</taxon>
    </lineage>
</organism>
<evidence type="ECO:0000313" key="1">
    <source>
        <dbReference type="EMBL" id="KAG0150396.1"/>
    </source>
</evidence>
<name>A0A9P6TF93_9BASI</name>
<proteinExistence type="predicted"/>
<dbReference type="OrthoDB" id="1681765at2759"/>
<dbReference type="EMBL" id="MU167219">
    <property type="protein sequence ID" value="KAG0150396.1"/>
    <property type="molecule type" value="Genomic_DNA"/>
</dbReference>
<evidence type="ECO:0000313" key="2">
    <source>
        <dbReference type="Proteomes" id="UP000886653"/>
    </source>
</evidence>
<comment type="caution">
    <text evidence="1">The sequence shown here is derived from an EMBL/GenBank/DDBJ whole genome shotgun (WGS) entry which is preliminary data.</text>
</comment>
<dbReference type="Proteomes" id="UP000886653">
    <property type="component" value="Unassembled WGS sequence"/>
</dbReference>
<dbReference type="AlphaFoldDB" id="A0A9P6TF93"/>